<dbReference type="InterPro" id="IPR017871">
    <property type="entry name" value="ABC_transporter-like_CS"/>
</dbReference>
<dbReference type="EMBL" id="JAFNAA010000007">
    <property type="protein sequence ID" value="MBO1108185.1"/>
    <property type="molecule type" value="Genomic_DNA"/>
</dbReference>
<dbReference type="PROSITE" id="PS50893">
    <property type="entry name" value="ABC_TRANSPORTER_2"/>
    <property type="match status" value="1"/>
</dbReference>
<dbReference type="CDD" id="cd03230">
    <property type="entry name" value="ABC_DR_subfamily_A"/>
    <property type="match status" value="1"/>
</dbReference>
<evidence type="ECO:0000256" key="1">
    <source>
        <dbReference type="ARBA" id="ARBA00022741"/>
    </source>
</evidence>
<feature type="domain" description="ABC transporter" evidence="4">
    <location>
        <begin position="23"/>
        <end position="252"/>
    </location>
</feature>
<gene>
    <name evidence="5" type="ORF">J2R62_08115</name>
</gene>
<keyword evidence="1" id="KW-0547">Nucleotide-binding</keyword>
<dbReference type="Gene3D" id="3.40.50.300">
    <property type="entry name" value="P-loop containing nucleotide triphosphate hydrolases"/>
    <property type="match status" value="1"/>
</dbReference>
<dbReference type="Pfam" id="PF00005">
    <property type="entry name" value="ABC_tran"/>
    <property type="match status" value="1"/>
</dbReference>
<dbReference type="AlphaFoldDB" id="A0A8I1W8T8"/>
<proteinExistence type="predicted"/>
<evidence type="ECO:0000313" key="5">
    <source>
        <dbReference type="EMBL" id="MBO1108185.1"/>
    </source>
</evidence>
<dbReference type="PROSITE" id="PS00211">
    <property type="entry name" value="ABC_TRANSPORTER_1"/>
    <property type="match status" value="1"/>
</dbReference>
<evidence type="ECO:0000256" key="3">
    <source>
        <dbReference type="SAM" id="MobiDB-lite"/>
    </source>
</evidence>
<protein>
    <submittedName>
        <fullName evidence="5">ABC transporter ATP-binding protein</fullName>
    </submittedName>
</protein>
<dbReference type="RefSeq" id="WP_207541993.1">
    <property type="nucleotide sequence ID" value="NZ_JAFNAA010000007.1"/>
</dbReference>
<organism evidence="5 6">
    <name type="scientific">Plesiomonas shigelloides</name>
    <name type="common">Aeromonas shigelloides</name>
    <dbReference type="NCBI Taxonomy" id="703"/>
    <lineage>
        <taxon>Bacteria</taxon>
        <taxon>Pseudomonadati</taxon>
        <taxon>Pseudomonadota</taxon>
        <taxon>Gammaproteobacteria</taxon>
        <taxon>Enterobacterales</taxon>
        <taxon>Enterobacteriaceae</taxon>
        <taxon>Plesiomonas</taxon>
    </lineage>
</organism>
<sequence length="374" mass="40997">MMGAVRASDTADAVPKTVIDTVIDTQGMTRRFGAFTAVDNLNLHIRRGEIFGFLGPNGCGKSTTIRMLTGLLSPSEGSVWVLGQSLPQGGERVRTRIGYMTQKFSLYDDLTVAENLHFIGEVYGLRGAVRKARVAELCRQYELEALQRRLAGSLSGGQKQRLALAAAVIHQPELLFLDEPTAAVDPQNRREFWEQLFDLSAAGTTILVATHYMDEAERCHRIGIMQDGRMRLTGAPAQLMSEMGGAVFEVDGAHLRQLKQHLLGITSVISAAQLGARLRVLVSHAEAEPLTFLQQQVRQFDTQMDAQHHAEIDANSMRDDSDARTIQPVRPSLEDVFVLATGPQTMSSAGSREAIISDKPSDNTKQDRGDNSNV</sequence>
<accession>A0A8I1W8T8</accession>
<dbReference type="GO" id="GO:0016887">
    <property type="term" value="F:ATP hydrolysis activity"/>
    <property type="evidence" value="ECO:0007669"/>
    <property type="project" value="InterPro"/>
</dbReference>
<evidence type="ECO:0000259" key="4">
    <source>
        <dbReference type="PROSITE" id="PS50893"/>
    </source>
</evidence>
<evidence type="ECO:0000313" key="6">
    <source>
        <dbReference type="Proteomes" id="UP000664658"/>
    </source>
</evidence>
<dbReference type="InterPro" id="IPR027417">
    <property type="entry name" value="P-loop_NTPase"/>
</dbReference>
<feature type="compositionally biased region" description="Basic and acidic residues" evidence="3">
    <location>
        <begin position="355"/>
        <end position="374"/>
    </location>
</feature>
<dbReference type="PANTHER" id="PTHR43038">
    <property type="entry name" value="ATP-BINDING CASSETTE, SUB-FAMILY H, MEMBER 1"/>
    <property type="match status" value="1"/>
</dbReference>
<dbReference type="GO" id="GO:0005524">
    <property type="term" value="F:ATP binding"/>
    <property type="evidence" value="ECO:0007669"/>
    <property type="project" value="UniProtKB-KW"/>
</dbReference>
<name>A0A8I1W8T8_PLESH</name>
<dbReference type="InterPro" id="IPR003593">
    <property type="entry name" value="AAA+_ATPase"/>
</dbReference>
<dbReference type="PANTHER" id="PTHR43038:SF3">
    <property type="entry name" value="ABC TRANSPORTER G FAMILY MEMBER 20 ISOFORM X1"/>
    <property type="match status" value="1"/>
</dbReference>
<reference evidence="5" key="1">
    <citation type="submission" date="2021-03" db="EMBL/GenBank/DDBJ databases">
        <title>Plesiomonas shigelloides zfcc0051, isolated from zebrafish feces.</title>
        <authorList>
            <person name="Vanderhoek Z."/>
            <person name="Gaulke C."/>
        </authorList>
    </citation>
    <scope>NUCLEOTIDE SEQUENCE</scope>
    <source>
        <strain evidence="5">Zfcc0051</strain>
    </source>
</reference>
<dbReference type="InterPro" id="IPR003439">
    <property type="entry name" value="ABC_transporter-like_ATP-bd"/>
</dbReference>
<feature type="region of interest" description="Disordered" evidence="3">
    <location>
        <begin position="343"/>
        <end position="374"/>
    </location>
</feature>
<dbReference type="Proteomes" id="UP000664658">
    <property type="component" value="Unassembled WGS sequence"/>
</dbReference>
<keyword evidence="2 5" id="KW-0067">ATP-binding</keyword>
<evidence type="ECO:0000256" key="2">
    <source>
        <dbReference type="ARBA" id="ARBA00022840"/>
    </source>
</evidence>
<dbReference type="SMART" id="SM00382">
    <property type="entry name" value="AAA"/>
    <property type="match status" value="1"/>
</dbReference>
<dbReference type="SUPFAM" id="SSF52540">
    <property type="entry name" value="P-loop containing nucleoside triphosphate hydrolases"/>
    <property type="match status" value="1"/>
</dbReference>
<comment type="caution">
    <text evidence="5">The sequence shown here is derived from an EMBL/GenBank/DDBJ whole genome shotgun (WGS) entry which is preliminary data.</text>
</comment>